<dbReference type="OrthoDB" id="8119704at2759"/>
<reference evidence="5 6" key="1">
    <citation type="submission" date="2016-04" db="EMBL/GenBank/DDBJ databases">
        <title>Draft genome of Fonsecaea erecta CBS 125763.</title>
        <authorList>
            <person name="Weiss V.A."/>
            <person name="Vicente V.A."/>
            <person name="Raittz R.T."/>
            <person name="Moreno L.F."/>
            <person name="De Souza E.M."/>
            <person name="Pedrosa F.O."/>
            <person name="Steffens M.B."/>
            <person name="Faoro H."/>
            <person name="Tadra-Sfeir M.Z."/>
            <person name="Najafzadeh M.J."/>
            <person name="Felipe M.S."/>
            <person name="Teixeira M."/>
            <person name="Sun J."/>
            <person name="Xi L."/>
            <person name="Gomes R."/>
            <person name="De Azevedo C.M."/>
            <person name="Salgado C.G."/>
            <person name="Da Silva M.B."/>
            <person name="Nascimento M.F."/>
            <person name="Queiroz-Telles F."/>
            <person name="Attili D.S."/>
            <person name="Gorbushina A."/>
        </authorList>
    </citation>
    <scope>NUCLEOTIDE SEQUENCE [LARGE SCALE GENOMIC DNA]</scope>
    <source>
        <strain evidence="5 6">CBS 125763</strain>
    </source>
</reference>
<keyword evidence="6" id="KW-1185">Reference proteome</keyword>
<dbReference type="STRING" id="1367422.A0A178ZCA7"/>
<feature type="region of interest" description="Disordered" evidence="3">
    <location>
        <begin position="14"/>
        <end position="37"/>
    </location>
</feature>
<dbReference type="RefSeq" id="XP_018690082.1">
    <property type="nucleotide sequence ID" value="XM_018840335.1"/>
</dbReference>
<dbReference type="SUPFAM" id="SSF53474">
    <property type="entry name" value="alpha/beta-Hydrolases"/>
    <property type="match status" value="1"/>
</dbReference>
<gene>
    <name evidence="5" type="ORF">AYL99_08827</name>
</gene>
<evidence type="ECO:0000256" key="2">
    <source>
        <dbReference type="ARBA" id="ARBA00022801"/>
    </source>
</evidence>
<dbReference type="PANTHER" id="PTHR46118">
    <property type="entry name" value="PROTEIN ABHD11"/>
    <property type="match status" value="1"/>
</dbReference>
<name>A0A178ZCA7_9EURO</name>
<sequence>MRRIPLPNGLLARRTSQRPLSSSSRARVRHGKHEHDGDDVVDLAFHRHNPPEKTNTKGPGPLIIMHGLFGSQRNNRTLSKALAKDLSRPVYTIDLRNHGDSPHSPVHTYTAMARDVEHFLDRHKITSPTLIGHSMGAKVAMTLALRQPERYSALVPVDNAPVDAALKGDFGTYLEAMKEIDEMRPRPKRQSDADKILSKYEPDLAIRQFLLTNLVKMPVVHGTPGQQQQQQQHAARKDKHHETELRFRIPLHTLAKSLPNMADFPFKDPDTHKYKGPTLVVRGTKSHYVADETLPVIGRFFPKFELLDFDCGHWVMSEKFEEFRRALVEWVDRVVDEEV</sequence>
<dbReference type="Proteomes" id="UP000078343">
    <property type="component" value="Unassembled WGS sequence"/>
</dbReference>
<dbReference type="PANTHER" id="PTHR46118:SF4">
    <property type="entry name" value="PROTEIN ABHD11"/>
    <property type="match status" value="1"/>
</dbReference>
<dbReference type="Pfam" id="PF00561">
    <property type="entry name" value="Abhydrolase_1"/>
    <property type="match status" value="1"/>
</dbReference>
<comment type="caution">
    <text evidence="5">The sequence shown here is derived from an EMBL/GenBank/DDBJ whole genome shotgun (WGS) entry which is preliminary data.</text>
</comment>
<dbReference type="InterPro" id="IPR029058">
    <property type="entry name" value="AB_hydrolase_fold"/>
</dbReference>
<evidence type="ECO:0000313" key="6">
    <source>
        <dbReference type="Proteomes" id="UP000078343"/>
    </source>
</evidence>
<dbReference type="GeneID" id="30012995"/>
<dbReference type="Gene3D" id="3.40.50.1820">
    <property type="entry name" value="alpha/beta hydrolase"/>
    <property type="match status" value="1"/>
</dbReference>
<dbReference type="GO" id="GO:0052689">
    <property type="term" value="F:carboxylic ester hydrolase activity"/>
    <property type="evidence" value="ECO:0007669"/>
    <property type="project" value="TreeGrafter"/>
</dbReference>
<proteinExistence type="inferred from homology"/>
<evidence type="ECO:0000256" key="3">
    <source>
        <dbReference type="SAM" id="MobiDB-lite"/>
    </source>
</evidence>
<keyword evidence="2" id="KW-0378">Hydrolase</keyword>
<dbReference type="FunFam" id="3.40.50.1820:FF:000039">
    <property type="entry name" value="Esterase ybfF"/>
    <property type="match status" value="1"/>
</dbReference>
<evidence type="ECO:0000259" key="4">
    <source>
        <dbReference type="Pfam" id="PF00561"/>
    </source>
</evidence>
<comment type="similarity">
    <text evidence="1">Belongs to the AB hydrolase superfamily.</text>
</comment>
<dbReference type="InterPro" id="IPR000073">
    <property type="entry name" value="AB_hydrolase_1"/>
</dbReference>
<dbReference type="GO" id="GO:0005739">
    <property type="term" value="C:mitochondrion"/>
    <property type="evidence" value="ECO:0007669"/>
    <property type="project" value="TreeGrafter"/>
</dbReference>
<protein>
    <recommendedName>
        <fullName evidence="4">AB hydrolase-1 domain-containing protein</fullName>
    </recommendedName>
</protein>
<accession>A0A178ZCA7</accession>
<organism evidence="5 6">
    <name type="scientific">Fonsecaea erecta</name>
    <dbReference type="NCBI Taxonomy" id="1367422"/>
    <lineage>
        <taxon>Eukaryota</taxon>
        <taxon>Fungi</taxon>
        <taxon>Dikarya</taxon>
        <taxon>Ascomycota</taxon>
        <taxon>Pezizomycotina</taxon>
        <taxon>Eurotiomycetes</taxon>
        <taxon>Chaetothyriomycetidae</taxon>
        <taxon>Chaetothyriales</taxon>
        <taxon>Herpotrichiellaceae</taxon>
        <taxon>Fonsecaea</taxon>
    </lineage>
</organism>
<feature type="domain" description="AB hydrolase-1" evidence="4">
    <location>
        <begin position="61"/>
        <end position="319"/>
    </location>
</feature>
<dbReference type="AlphaFoldDB" id="A0A178ZCA7"/>
<evidence type="ECO:0000256" key="1">
    <source>
        <dbReference type="ARBA" id="ARBA00008645"/>
    </source>
</evidence>
<dbReference type="EMBL" id="LVYI01000008">
    <property type="protein sequence ID" value="OAP56715.1"/>
    <property type="molecule type" value="Genomic_DNA"/>
</dbReference>
<evidence type="ECO:0000313" key="5">
    <source>
        <dbReference type="EMBL" id="OAP56715.1"/>
    </source>
</evidence>